<dbReference type="GO" id="GO:0005886">
    <property type="term" value="C:plasma membrane"/>
    <property type="evidence" value="ECO:0007669"/>
    <property type="project" value="UniProtKB-SubCell"/>
</dbReference>
<keyword evidence="4 9" id="KW-0812">Transmembrane</keyword>
<evidence type="ECO:0000256" key="3">
    <source>
        <dbReference type="ARBA" id="ARBA00022475"/>
    </source>
</evidence>
<dbReference type="InterPro" id="IPR050366">
    <property type="entry name" value="BP-dependent_transpt_permease"/>
</dbReference>
<dbReference type="HOGENOM" id="CLU_028518_5_3_5"/>
<feature type="transmembrane region" description="Helical" evidence="9">
    <location>
        <begin position="23"/>
        <end position="47"/>
    </location>
</feature>
<evidence type="ECO:0000256" key="4">
    <source>
        <dbReference type="ARBA" id="ARBA00022692"/>
    </source>
</evidence>
<dbReference type="Gene3D" id="1.10.3720.10">
    <property type="entry name" value="MetI-like"/>
    <property type="match status" value="1"/>
</dbReference>
<protein>
    <submittedName>
        <fullName evidence="11">Glutathione transport system permease GsiD</fullName>
    </submittedName>
</protein>
<accession>A0A0B5DWP6</accession>
<feature type="domain" description="ABC transmembrane type-1" evidence="10">
    <location>
        <begin position="90"/>
        <end position="285"/>
    </location>
</feature>
<keyword evidence="5" id="KW-0571">Peptide transport</keyword>
<evidence type="ECO:0000259" key="10">
    <source>
        <dbReference type="PROSITE" id="PS50928"/>
    </source>
</evidence>
<dbReference type="GO" id="GO:0015833">
    <property type="term" value="P:peptide transport"/>
    <property type="evidence" value="ECO:0007669"/>
    <property type="project" value="UniProtKB-KW"/>
</dbReference>
<dbReference type="EMBL" id="CP004393">
    <property type="protein sequence ID" value="AJE47853.1"/>
    <property type="molecule type" value="Genomic_DNA"/>
</dbReference>
<proteinExistence type="inferred from homology"/>
<feature type="transmembrane region" description="Helical" evidence="9">
    <location>
        <begin position="93"/>
        <end position="120"/>
    </location>
</feature>
<keyword evidence="8 9" id="KW-0472">Membrane</keyword>
<sequence length="298" mass="31475">MSNVISTLSGLVVPRKRGLVTRFVVAQPIAAIGLAVLILFCIAAIGADVLAPYDPTSLSYTDIFAPPSAAHWMGTDEFGRDIFSRILYGARTALTIGLVSSIVGCTVGALIGIASAYFGGIVDLVIQRIMDILLAFPIIILALVIVAALGQYKIGEVDVSLLIAIAIPAVPNVARVLRSSALSVRTMQYVDAAQALGFSTTRIILRHIAPNVIAPYLVLLTAYMGQAILLEASLSYLGLGVGEPTPAWGLMLSGTAADAFRDAPWQVLFPGLAISITVFGFNLFGDGLRDWLDPKFGD</sequence>
<dbReference type="CDD" id="cd06261">
    <property type="entry name" value="TM_PBP2"/>
    <property type="match status" value="1"/>
</dbReference>
<organism evidence="11 12">
    <name type="scientific">Celeribacter indicus</name>
    <dbReference type="NCBI Taxonomy" id="1208324"/>
    <lineage>
        <taxon>Bacteria</taxon>
        <taxon>Pseudomonadati</taxon>
        <taxon>Pseudomonadota</taxon>
        <taxon>Alphaproteobacteria</taxon>
        <taxon>Rhodobacterales</taxon>
        <taxon>Roseobacteraceae</taxon>
        <taxon>Celeribacter</taxon>
    </lineage>
</organism>
<comment type="similarity">
    <text evidence="9">Belongs to the binding-protein-dependent transport system permease family.</text>
</comment>
<dbReference type="Pfam" id="PF12911">
    <property type="entry name" value="OppC_N"/>
    <property type="match status" value="1"/>
</dbReference>
<keyword evidence="6" id="KW-0653">Protein transport</keyword>
<dbReference type="SUPFAM" id="SSF161098">
    <property type="entry name" value="MetI-like"/>
    <property type="match status" value="1"/>
</dbReference>
<keyword evidence="12" id="KW-1185">Reference proteome</keyword>
<dbReference type="Pfam" id="PF00528">
    <property type="entry name" value="BPD_transp_1"/>
    <property type="match status" value="1"/>
</dbReference>
<dbReference type="InterPro" id="IPR025966">
    <property type="entry name" value="OppC_N"/>
</dbReference>
<evidence type="ECO:0000256" key="6">
    <source>
        <dbReference type="ARBA" id="ARBA00022927"/>
    </source>
</evidence>
<dbReference type="PANTHER" id="PTHR43386:SF1">
    <property type="entry name" value="D,D-DIPEPTIDE TRANSPORT SYSTEM PERMEASE PROTEIN DDPC-RELATED"/>
    <property type="match status" value="1"/>
</dbReference>
<keyword evidence="3" id="KW-1003">Cell membrane</keyword>
<dbReference type="GO" id="GO:0015031">
    <property type="term" value="P:protein transport"/>
    <property type="evidence" value="ECO:0007669"/>
    <property type="project" value="UniProtKB-KW"/>
</dbReference>
<evidence type="ECO:0000256" key="9">
    <source>
        <dbReference type="RuleBase" id="RU363032"/>
    </source>
</evidence>
<dbReference type="STRING" id="1208324.P73_3138"/>
<comment type="subcellular location">
    <subcellularLocation>
        <location evidence="1 9">Cell membrane</location>
        <topology evidence="1 9">Multi-pass membrane protein</topology>
    </subcellularLocation>
</comment>
<feature type="transmembrane region" description="Helical" evidence="9">
    <location>
        <begin position="132"/>
        <end position="153"/>
    </location>
</feature>
<evidence type="ECO:0000256" key="7">
    <source>
        <dbReference type="ARBA" id="ARBA00022989"/>
    </source>
</evidence>
<dbReference type="PROSITE" id="PS50928">
    <property type="entry name" value="ABC_TM1"/>
    <property type="match status" value="1"/>
</dbReference>
<feature type="transmembrane region" description="Helical" evidence="9">
    <location>
        <begin position="208"/>
        <end position="229"/>
    </location>
</feature>
<reference evidence="11 12" key="1">
    <citation type="journal article" date="2014" name="Int. J. Syst. Evol. Microbiol.">
        <title>Celeribacter indicus sp. nov., a polycyclic aromatic hydrocarbon-degrading bacterium from deep-sea sediment and reclassification of Huaishuia halophila as Celeribacter halophilus comb. nov.</title>
        <authorList>
            <person name="Lai Q."/>
            <person name="Cao J."/>
            <person name="Yuan J."/>
            <person name="Li F."/>
            <person name="Shao Z."/>
        </authorList>
    </citation>
    <scope>NUCLEOTIDE SEQUENCE [LARGE SCALE GENOMIC DNA]</scope>
    <source>
        <strain evidence="11">P73</strain>
    </source>
</reference>
<evidence type="ECO:0000256" key="1">
    <source>
        <dbReference type="ARBA" id="ARBA00004651"/>
    </source>
</evidence>
<evidence type="ECO:0000256" key="5">
    <source>
        <dbReference type="ARBA" id="ARBA00022856"/>
    </source>
</evidence>
<feature type="transmembrane region" description="Helical" evidence="9">
    <location>
        <begin position="267"/>
        <end position="285"/>
    </location>
</feature>
<dbReference type="GO" id="GO:0055085">
    <property type="term" value="P:transmembrane transport"/>
    <property type="evidence" value="ECO:0007669"/>
    <property type="project" value="InterPro"/>
</dbReference>
<evidence type="ECO:0000256" key="8">
    <source>
        <dbReference type="ARBA" id="ARBA00023136"/>
    </source>
</evidence>
<dbReference type="InterPro" id="IPR000515">
    <property type="entry name" value="MetI-like"/>
</dbReference>
<dbReference type="RefSeq" id="WP_052453341.1">
    <property type="nucleotide sequence ID" value="NZ_CP004393.1"/>
</dbReference>
<dbReference type="KEGG" id="cid:P73_3138"/>
<keyword evidence="7 9" id="KW-1133">Transmembrane helix</keyword>
<gene>
    <name evidence="11" type="ORF">P73_3138</name>
</gene>
<dbReference type="PANTHER" id="PTHR43386">
    <property type="entry name" value="OLIGOPEPTIDE TRANSPORT SYSTEM PERMEASE PROTEIN APPC"/>
    <property type="match status" value="1"/>
</dbReference>
<dbReference type="Proteomes" id="UP000031521">
    <property type="component" value="Chromosome"/>
</dbReference>
<feature type="transmembrane region" description="Helical" evidence="9">
    <location>
        <begin position="159"/>
        <end position="177"/>
    </location>
</feature>
<dbReference type="OrthoDB" id="9766870at2"/>
<keyword evidence="2 9" id="KW-0813">Transport</keyword>
<dbReference type="AlphaFoldDB" id="A0A0B5DWP6"/>
<evidence type="ECO:0000313" key="11">
    <source>
        <dbReference type="EMBL" id="AJE47853.1"/>
    </source>
</evidence>
<evidence type="ECO:0000313" key="12">
    <source>
        <dbReference type="Proteomes" id="UP000031521"/>
    </source>
</evidence>
<evidence type="ECO:0000256" key="2">
    <source>
        <dbReference type="ARBA" id="ARBA00022448"/>
    </source>
</evidence>
<name>A0A0B5DWP6_9RHOB</name>
<dbReference type="InterPro" id="IPR035906">
    <property type="entry name" value="MetI-like_sf"/>
</dbReference>